<gene>
    <name evidence="2" type="ORF">TI39_contig393g00003</name>
</gene>
<feature type="region of interest" description="Disordered" evidence="1">
    <location>
        <begin position="65"/>
        <end position="205"/>
    </location>
</feature>
<evidence type="ECO:0008006" key="4">
    <source>
        <dbReference type="Google" id="ProtNLM"/>
    </source>
</evidence>
<sequence length="539" mass="60333">MEPPDRVRLHITPFNPSLLDRYVPDSLKPQASNISFHTVETFPERGFGYVELPTTEAQKLKAKLNGMTLKGAKVKIEEARPEKKRKSSEAMDGEDVEEEKPRKKSKKDKTEKKEKGKKEKSKRIEKVLPGYELDEGRRVKRGWAEETSKSKTGKKEKEGKKLKFKTSVDENKMVVDEPKEKKDRKEKKEKKEKSKHGHKKEVVVTEFAKSTKLNFPNVKGERKDLTYEEGQGWVDKEGNVVEAEPPSKKRKRSKVAKEPKPAPVAEAAPTADSGAEMENEGSRDLSPNGDIASSDFSPSEASTVISSDESSDVDEETTRHLDQATSNALANTGSTETPATALGSVSEMIPTPPPAEDQPQKEVHPLEALFKRAPPTATSSSEPTAQSESFGFFGNAADESSEDEAEKMQIDIPAANTLPALQTAPQTPHTKRDLEWRSIRSAAPTPDTAAIGKRFEFPPTINSYDDEEEEEEAQGDDQEGNATAGAEDKKNAGREGESEFRQWFYQNRGDLNRAWKKRRKEEKKVERQRENRRVGRKMA</sequence>
<dbReference type="InterPro" id="IPR012677">
    <property type="entry name" value="Nucleotide-bd_a/b_plait_sf"/>
</dbReference>
<proteinExistence type="predicted"/>
<keyword evidence="3" id="KW-1185">Reference proteome</keyword>
<evidence type="ECO:0000313" key="2">
    <source>
        <dbReference type="EMBL" id="KJX98746.1"/>
    </source>
</evidence>
<feature type="compositionally biased region" description="Basic and acidic residues" evidence="1">
    <location>
        <begin position="522"/>
        <end position="533"/>
    </location>
</feature>
<feature type="compositionally biased region" description="Basic and acidic residues" evidence="1">
    <location>
        <begin position="108"/>
        <end position="126"/>
    </location>
</feature>
<dbReference type="OrthoDB" id="3595585at2759"/>
<evidence type="ECO:0000313" key="3">
    <source>
        <dbReference type="Proteomes" id="UP000033647"/>
    </source>
</evidence>
<dbReference type="InterPro" id="IPR035979">
    <property type="entry name" value="RBD_domain_sf"/>
</dbReference>
<feature type="compositionally biased region" description="Basic and acidic residues" evidence="1">
    <location>
        <begin position="486"/>
        <end position="500"/>
    </location>
</feature>
<feature type="compositionally biased region" description="Basic residues" evidence="1">
    <location>
        <begin position="184"/>
        <end position="199"/>
    </location>
</feature>
<dbReference type="Gene3D" id="3.30.70.330">
    <property type="match status" value="1"/>
</dbReference>
<comment type="caution">
    <text evidence="2">The sequence shown here is derived from an EMBL/GenBank/DDBJ whole genome shotgun (WGS) entry which is preliminary data.</text>
</comment>
<feature type="compositionally biased region" description="Low complexity" evidence="1">
    <location>
        <begin position="299"/>
        <end position="308"/>
    </location>
</feature>
<protein>
    <recommendedName>
        <fullName evidence="4">RRM domain-containing protein</fullName>
    </recommendedName>
</protein>
<reference evidence="2 3" key="1">
    <citation type="submission" date="2015-03" db="EMBL/GenBank/DDBJ databases">
        <title>RNA-seq based gene annotation and comparative genomics of four Zymoseptoria species reveal species-specific pathogenicity related genes and transposable element activity.</title>
        <authorList>
            <person name="Grandaubert J."/>
            <person name="Bhattacharyya A."/>
            <person name="Stukenbrock E.H."/>
        </authorList>
    </citation>
    <scope>NUCLEOTIDE SEQUENCE [LARGE SCALE GENOMIC DNA]</scope>
    <source>
        <strain evidence="2 3">Zb18110</strain>
    </source>
</reference>
<dbReference type="AlphaFoldDB" id="A0A0F4GMW7"/>
<feature type="region of interest" description="Disordered" evidence="1">
    <location>
        <begin position="217"/>
        <end position="539"/>
    </location>
</feature>
<feature type="compositionally biased region" description="Polar residues" evidence="1">
    <location>
        <begin position="323"/>
        <end position="338"/>
    </location>
</feature>
<accession>A0A0F4GMW7</accession>
<dbReference type="EMBL" id="LAFY01000385">
    <property type="protein sequence ID" value="KJX98746.1"/>
    <property type="molecule type" value="Genomic_DNA"/>
</dbReference>
<dbReference type="Proteomes" id="UP000033647">
    <property type="component" value="Unassembled WGS sequence"/>
</dbReference>
<feature type="compositionally biased region" description="Basic and acidic residues" evidence="1">
    <location>
        <begin position="134"/>
        <end position="183"/>
    </location>
</feature>
<dbReference type="GO" id="GO:0003676">
    <property type="term" value="F:nucleic acid binding"/>
    <property type="evidence" value="ECO:0007669"/>
    <property type="project" value="InterPro"/>
</dbReference>
<organism evidence="2 3">
    <name type="scientific">Zymoseptoria brevis</name>
    <dbReference type="NCBI Taxonomy" id="1047168"/>
    <lineage>
        <taxon>Eukaryota</taxon>
        <taxon>Fungi</taxon>
        <taxon>Dikarya</taxon>
        <taxon>Ascomycota</taxon>
        <taxon>Pezizomycotina</taxon>
        <taxon>Dothideomycetes</taxon>
        <taxon>Dothideomycetidae</taxon>
        <taxon>Mycosphaerellales</taxon>
        <taxon>Mycosphaerellaceae</taxon>
        <taxon>Zymoseptoria</taxon>
    </lineage>
</organism>
<feature type="compositionally biased region" description="Polar residues" evidence="1">
    <location>
        <begin position="419"/>
        <end position="428"/>
    </location>
</feature>
<name>A0A0F4GMW7_9PEZI</name>
<feature type="compositionally biased region" description="Acidic residues" evidence="1">
    <location>
        <begin position="464"/>
        <end position="479"/>
    </location>
</feature>
<dbReference type="SUPFAM" id="SSF54928">
    <property type="entry name" value="RNA-binding domain, RBD"/>
    <property type="match status" value="1"/>
</dbReference>
<dbReference type="STRING" id="1047168.A0A0F4GMW7"/>
<evidence type="ECO:0000256" key="1">
    <source>
        <dbReference type="SAM" id="MobiDB-lite"/>
    </source>
</evidence>
<feature type="compositionally biased region" description="Polar residues" evidence="1">
    <location>
        <begin position="376"/>
        <end position="389"/>
    </location>
</feature>